<accession>A0ABS9TUN0</accession>
<dbReference type="EMBL" id="JAKXMK010000052">
    <property type="protein sequence ID" value="MCH6171936.1"/>
    <property type="molecule type" value="Genomic_DNA"/>
</dbReference>
<reference evidence="1 2" key="1">
    <citation type="submission" date="2022-03" db="EMBL/GenBank/DDBJ databases">
        <title>Pseudonocardia alaer sp. nov., a novel actinomycete isolated from reed forest soil.</title>
        <authorList>
            <person name="Wang L."/>
        </authorList>
    </citation>
    <scope>NUCLEOTIDE SEQUENCE [LARGE SCALE GENOMIC DNA]</scope>
    <source>
        <strain evidence="1 2">Y-16303</strain>
    </source>
</reference>
<evidence type="ECO:0000313" key="1">
    <source>
        <dbReference type="EMBL" id="MCH6171936.1"/>
    </source>
</evidence>
<sequence>MANSPDSVRSAVAAKARLLALVTGPIEDGMAGEHFEGISRYARHDEQARRLREFVLENTSARYATS</sequence>
<comment type="caution">
    <text evidence="1">The sequence shown here is derived from an EMBL/GenBank/DDBJ whole genome shotgun (WGS) entry which is preliminary data.</text>
</comment>
<evidence type="ECO:0000313" key="2">
    <source>
        <dbReference type="Proteomes" id="UP001299970"/>
    </source>
</evidence>
<dbReference type="Proteomes" id="UP001299970">
    <property type="component" value="Unassembled WGS sequence"/>
</dbReference>
<protein>
    <submittedName>
        <fullName evidence="1">Uncharacterized protein</fullName>
    </submittedName>
</protein>
<organism evidence="1 2">
    <name type="scientific">Pseudonocardia alaniniphila</name>
    <dbReference type="NCBI Taxonomy" id="75291"/>
    <lineage>
        <taxon>Bacteria</taxon>
        <taxon>Bacillati</taxon>
        <taxon>Actinomycetota</taxon>
        <taxon>Actinomycetes</taxon>
        <taxon>Pseudonocardiales</taxon>
        <taxon>Pseudonocardiaceae</taxon>
        <taxon>Pseudonocardia</taxon>
    </lineage>
</organism>
<dbReference type="RefSeq" id="WP_241042742.1">
    <property type="nucleotide sequence ID" value="NZ_BAAAJF010000079.1"/>
</dbReference>
<proteinExistence type="predicted"/>
<name>A0ABS9TUN0_9PSEU</name>
<gene>
    <name evidence="1" type="ORF">MMF94_40165</name>
</gene>
<keyword evidence="2" id="KW-1185">Reference proteome</keyword>